<dbReference type="Gene3D" id="1.25.40.20">
    <property type="entry name" value="Ankyrin repeat-containing domain"/>
    <property type="match status" value="2"/>
</dbReference>
<dbReference type="RefSeq" id="WP_100424998.1">
    <property type="nucleotide sequence ID" value="NZ_PGEX01000001.1"/>
</dbReference>
<dbReference type="PROSITE" id="PS50297">
    <property type="entry name" value="ANK_REP_REGION"/>
    <property type="match status" value="1"/>
</dbReference>
<dbReference type="PANTHER" id="PTHR24136">
    <property type="entry name" value="SOWAH (DROSOPHILA) HOMOLOG"/>
    <property type="match status" value="1"/>
</dbReference>
<evidence type="ECO:0000313" key="4">
    <source>
        <dbReference type="EMBL" id="PJJ40978.1"/>
    </source>
</evidence>
<dbReference type="GO" id="GO:0045732">
    <property type="term" value="P:positive regulation of protein catabolic process"/>
    <property type="evidence" value="ECO:0007669"/>
    <property type="project" value="TreeGrafter"/>
</dbReference>
<dbReference type="PROSITE" id="PS50088">
    <property type="entry name" value="ANK_REPEAT"/>
    <property type="match status" value="1"/>
</dbReference>
<keyword evidence="2 3" id="KW-0040">ANK repeat</keyword>
<comment type="caution">
    <text evidence="4">The sequence shown here is derived from an EMBL/GenBank/DDBJ whole genome shotgun (WGS) entry which is preliminary data.</text>
</comment>
<dbReference type="SUPFAM" id="SSF48403">
    <property type="entry name" value="Ankyrin repeat"/>
    <property type="match status" value="1"/>
</dbReference>
<gene>
    <name evidence="4" type="ORF">BGX16_0930</name>
</gene>
<dbReference type="GO" id="GO:0016567">
    <property type="term" value="P:protein ubiquitination"/>
    <property type="evidence" value="ECO:0007669"/>
    <property type="project" value="TreeGrafter"/>
</dbReference>
<keyword evidence="1" id="KW-0677">Repeat</keyword>
<dbReference type="EMBL" id="PGEX01000001">
    <property type="protein sequence ID" value="PJJ40978.1"/>
    <property type="molecule type" value="Genomic_DNA"/>
</dbReference>
<evidence type="ECO:0000256" key="2">
    <source>
        <dbReference type="ARBA" id="ARBA00023043"/>
    </source>
</evidence>
<organism evidence="4 5">
    <name type="scientific">Hallerella succinigenes</name>
    <dbReference type="NCBI Taxonomy" id="1896222"/>
    <lineage>
        <taxon>Bacteria</taxon>
        <taxon>Pseudomonadati</taxon>
        <taxon>Fibrobacterota</taxon>
        <taxon>Fibrobacteria</taxon>
        <taxon>Fibrobacterales</taxon>
        <taxon>Fibrobacteraceae</taxon>
        <taxon>Hallerella</taxon>
    </lineage>
</organism>
<sequence length="766" mass="88909">MVNYKYMEFNPPHPSLARQLQIISTVLDTRPNADFAVKFDQMAREPKIDFEVLEKLKDEIFRLPFEYPKSSFIIEPFPKDNLEREMQLWKDNFYAKNAHTIWWTPAHVTPSRDFITRYRIELAACWIYDLKNHISCKDKTILDELYQTSTPLKYGFEIVKQKNPDLLKCFKDSERDKVVRWTKGIQVPSMGELFETINEKCIPNNYIYCCEILFIACLLQKAEKMASPCSLQDVFAQLKKDPNYTLQNTTPEAFNQYKIIGEQFVVAQREIRKQAELGDYNFKKILDDFDEFCNIHGKDSFISEWTRPTLAAIANVYSGEFKTALEIFKEVLPNLFYTFNLQDTAFITADNKTATIYQPALALAAVLKNRTFLKLIKNYCIAFGIYSKKIDAPTSSYEKNYPPVNKDSRATTTEIEDWEEKAWADYFFLYFPKDCIKNANQLKKFESGINGPLLFFEEDLPQKPQEPYTKKFTVQYKQFPQLTYFTMTGNVEAVKELADAKVNANEMTSSRDSALLFAIHKMNLTGIPYEPELGMKLFNILKVLPHNTTTINTQSDKMKLTCLGLSVLSENPSVVKDVLDMGADVDGIHSPDRETPLFTVAKMFMPDFILNAFPSTFWSPEMIDSLRRQIDAFRGLSNDQIIKTWNSEKNTAARLYIERKQHLIYEQFLKYSKKENLYKIAEILLEKGANPNYSLEIKGIRGYTPLMFAAESDNITLFKMMVEHGGDPNQKALHENAAEISCWEFAFLRNSSHILKYLEENRDKFN</sequence>
<protein>
    <submittedName>
        <fullName evidence="4">Ankyrin repeat protein</fullName>
    </submittedName>
</protein>
<dbReference type="SMART" id="SM00248">
    <property type="entry name" value="ANK"/>
    <property type="match status" value="4"/>
</dbReference>
<dbReference type="OrthoDB" id="9815058at2"/>
<dbReference type="Pfam" id="PF13606">
    <property type="entry name" value="Ank_3"/>
    <property type="match status" value="1"/>
</dbReference>
<evidence type="ECO:0000256" key="1">
    <source>
        <dbReference type="ARBA" id="ARBA00022737"/>
    </source>
</evidence>
<dbReference type="InterPro" id="IPR002110">
    <property type="entry name" value="Ankyrin_rpt"/>
</dbReference>
<name>A0A2M9A5R0_9BACT</name>
<evidence type="ECO:0000313" key="5">
    <source>
        <dbReference type="Proteomes" id="UP000231134"/>
    </source>
</evidence>
<dbReference type="Proteomes" id="UP000231134">
    <property type="component" value="Unassembled WGS sequence"/>
</dbReference>
<dbReference type="PANTHER" id="PTHR24136:SF15">
    <property type="entry name" value="ANK_REP_REGION DOMAIN-CONTAINING PROTEIN"/>
    <property type="match status" value="1"/>
</dbReference>
<reference evidence="4 5" key="1">
    <citation type="submission" date="2017-11" db="EMBL/GenBank/DDBJ databases">
        <title>Animal gut microbial communities from fecal samples from Wisconsin, USA.</title>
        <authorList>
            <person name="Neumann A."/>
        </authorList>
    </citation>
    <scope>NUCLEOTIDE SEQUENCE [LARGE SCALE GENOMIC DNA]</scope>
    <source>
        <strain evidence="4 5">UWS3</strain>
    </source>
</reference>
<dbReference type="InterPro" id="IPR036770">
    <property type="entry name" value="Ankyrin_rpt-contain_sf"/>
</dbReference>
<feature type="repeat" description="ANK" evidence="3">
    <location>
        <begin position="701"/>
        <end position="733"/>
    </location>
</feature>
<proteinExistence type="predicted"/>
<evidence type="ECO:0000256" key="3">
    <source>
        <dbReference type="PROSITE-ProRule" id="PRU00023"/>
    </source>
</evidence>
<dbReference type="AlphaFoldDB" id="A0A2M9A5R0"/>
<keyword evidence="5" id="KW-1185">Reference proteome</keyword>
<dbReference type="InterPro" id="IPR051573">
    <property type="entry name" value="Ankyrin-SOCS_box_domain"/>
</dbReference>
<accession>A0A2M9A5R0</accession>